<dbReference type="PANTHER" id="PTHR42760">
    <property type="entry name" value="SHORT-CHAIN DEHYDROGENASES/REDUCTASES FAMILY MEMBER"/>
    <property type="match status" value="1"/>
</dbReference>
<reference evidence="4" key="1">
    <citation type="journal article" date="2019" name="Int. J. Syst. Evol. Microbiol.">
        <title>The Global Catalogue of Microorganisms (GCM) 10K type strain sequencing project: providing services to taxonomists for standard genome sequencing and annotation.</title>
        <authorList>
            <consortium name="The Broad Institute Genomics Platform"/>
            <consortium name="The Broad Institute Genome Sequencing Center for Infectious Disease"/>
            <person name="Wu L."/>
            <person name="Ma J."/>
        </authorList>
    </citation>
    <scope>NUCLEOTIDE SEQUENCE [LARGE SCALE GENOMIC DNA]</scope>
    <source>
        <strain evidence="4">JCM 16013</strain>
    </source>
</reference>
<keyword evidence="4" id="KW-1185">Reference proteome</keyword>
<dbReference type="InterPro" id="IPR002347">
    <property type="entry name" value="SDR_fam"/>
</dbReference>
<evidence type="ECO:0000313" key="4">
    <source>
        <dbReference type="Proteomes" id="UP001499854"/>
    </source>
</evidence>
<comment type="caution">
    <text evidence="3">The sequence shown here is derived from an EMBL/GenBank/DDBJ whole genome shotgun (WGS) entry which is preliminary data.</text>
</comment>
<organism evidence="3 4">
    <name type="scientific">Catenulispora subtropica</name>
    <dbReference type="NCBI Taxonomy" id="450798"/>
    <lineage>
        <taxon>Bacteria</taxon>
        <taxon>Bacillati</taxon>
        <taxon>Actinomycetota</taxon>
        <taxon>Actinomycetes</taxon>
        <taxon>Catenulisporales</taxon>
        <taxon>Catenulisporaceae</taxon>
        <taxon>Catenulispora</taxon>
    </lineage>
</organism>
<dbReference type="Proteomes" id="UP001499854">
    <property type="component" value="Unassembled WGS sequence"/>
</dbReference>
<evidence type="ECO:0000256" key="1">
    <source>
        <dbReference type="ARBA" id="ARBA00006484"/>
    </source>
</evidence>
<dbReference type="Gene3D" id="3.40.50.720">
    <property type="entry name" value="NAD(P)-binding Rossmann-like Domain"/>
    <property type="match status" value="1"/>
</dbReference>
<comment type="similarity">
    <text evidence="1 2">Belongs to the short-chain dehydrogenases/reductases (SDR) family.</text>
</comment>
<dbReference type="PRINTS" id="PR00080">
    <property type="entry name" value="SDRFAMILY"/>
</dbReference>
<dbReference type="RefSeq" id="WP_344655069.1">
    <property type="nucleotide sequence ID" value="NZ_BAAAQM010000001.1"/>
</dbReference>
<proteinExistence type="inferred from homology"/>
<dbReference type="EMBL" id="BAAAQM010000001">
    <property type="protein sequence ID" value="GAA1951608.1"/>
    <property type="molecule type" value="Genomic_DNA"/>
</dbReference>
<evidence type="ECO:0000313" key="3">
    <source>
        <dbReference type="EMBL" id="GAA1951608.1"/>
    </source>
</evidence>
<name>A0ABP5BW36_9ACTN</name>
<dbReference type="CDD" id="cd05233">
    <property type="entry name" value="SDR_c"/>
    <property type="match status" value="1"/>
</dbReference>
<dbReference type="Pfam" id="PF00106">
    <property type="entry name" value="adh_short"/>
    <property type="match status" value="1"/>
</dbReference>
<sequence>MDLNLHGRVALVTGGSKGIGLAVVRTLIEEGAFVVAASRSASPGLTALDGPNLLHVAGDLMDSAFPEQLVARTVEAFGGLDVLVNNAGGPPPGVVLPRGPFLDGGDDDWRAIFEFNLFAVLRLTRVAMPHLLERGGAIVNVSSTLAHQPATNNYEYAAAKAALSHAAKGLAEEFGPRGVRVNTVSPGVVRTNWWTDEGGVADMFAGAMGVDKDTLLDKTLPEMLRLSTGRFVEPQEIADAVVLLASPRSGSTNGSDFVVDGGLLKEM</sequence>
<accession>A0ABP5BW36</accession>
<gene>
    <name evidence="3" type="ORF">GCM10009838_03390</name>
</gene>
<evidence type="ECO:0000256" key="2">
    <source>
        <dbReference type="RuleBase" id="RU000363"/>
    </source>
</evidence>
<dbReference type="PRINTS" id="PR00081">
    <property type="entry name" value="GDHRDH"/>
</dbReference>
<dbReference type="InterPro" id="IPR036291">
    <property type="entry name" value="NAD(P)-bd_dom_sf"/>
</dbReference>
<dbReference type="SUPFAM" id="SSF51735">
    <property type="entry name" value="NAD(P)-binding Rossmann-fold domains"/>
    <property type="match status" value="1"/>
</dbReference>
<protein>
    <submittedName>
        <fullName evidence="3">SDR family oxidoreductase</fullName>
    </submittedName>
</protein>